<feature type="transmembrane region" description="Helical" evidence="1">
    <location>
        <begin position="38"/>
        <end position="61"/>
    </location>
</feature>
<dbReference type="EMBL" id="CP100355">
    <property type="protein sequence ID" value="UTF52753.1"/>
    <property type="molecule type" value="Genomic_DNA"/>
</dbReference>
<name>A0A9E7SW00_9EURY</name>
<sequence length="114" mass="12160">MSTDTTNDVAQTHVESPDDLVEASKTDFADSALIDFNIYMLLMTACGFLGGVLFTAGWFGVSPLVEYIPQAGIGALAVVVSVGGPLGIYLVLRSDYPDVFGTLRQIPSRINNDD</sequence>
<keyword evidence="3" id="KW-1185">Reference proteome</keyword>
<evidence type="ECO:0000313" key="3">
    <source>
        <dbReference type="Proteomes" id="UP001056855"/>
    </source>
</evidence>
<evidence type="ECO:0000256" key="1">
    <source>
        <dbReference type="SAM" id="Phobius"/>
    </source>
</evidence>
<dbReference type="AlphaFoldDB" id="A0A9E7SW00"/>
<keyword evidence="1" id="KW-1133">Transmembrane helix</keyword>
<dbReference type="Proteomes" id="UP001056855">
    <property type="component" value="Chromosome"/>
</dbReference>
<reference evidence="2" key="1">
    <citation type="submission" date="2022-06" db="EMBL/GenBank/DDBJ databases">
        <title>Diverse halophilic archaea isolated from saline environments.</title>
        <authorList>
            <person name="Cui H.-L."/>
        </authorList>
    </citation>
    <scope>NUCLEOTIDE SEQUENCE</scope>
    <source>
        <strain evidence="2">WLHS1</strain>
    </source>
</reference>
<dbReference type="KEGG" id="sawl:NGM29_13300"/>
<keyword evidence="1" id="KW-0812">Transmembrane</keyword>
<evidence type="ECO:0000313" key="2">
    <source>
        <dbReference type="EMBL" id="UTF52753.1"/>
    </source>
</evidence>
<organism evidence="2 3">
    <name type="scientific">Natronosalvus rutilus</name>
    <dbReference type="NCBI Taxonomy" id="2953753"/>
    <lineage>
        <taxon>Archaea</taxon>
        <taxon>Methanobacteriati</taxon>
        <taxon>Methanobacteriota</taxon>
        <taxon>Stenosarchaea group</taxon>
        <taxon>Halobacteria</taxon>
        <taxon>Halobacteriales</taxon>
        <taxon>Natrialbaceae</taxon>
        <taxon>Natronosalvus</taxon>
    </lineage>
</organism>
<protein>
    <submittedName>
        <fullName evidence="2">Uncharacterized protein</fullName>
    </submittedName>
</protein>
<keyword evidence="1" id="KW-0472">Membrane</keyword>
<gene>
    <name evidence="2" type="ORF">NGM29_13300</name>
</gene>
<accession>A0A9E7SW00</accession>
<proteinExistence type="predicted"/>
<dbReference type="RefSeq" id="WP_254156795.1">
    <property type="nucleotide sequence ID" value="NZ_CP100355.1"/>
</dbReference>
<dbReference type="GeneID" id="73291040"/>
<feature type="transmembrane region" description="Helical" evidence="1">
    <location>
        <begin position="73"/>
        <end position="92"/>
    </location>
</feature>